<accession>A0A9U8EII1</accession>
<evidence type="ECO:0000313" key="2">
    <source>
        <dbReference type="Proteomes" id="UP001165740"/>
    </source>
</evidence>
<dbReference type="AlphaFoldDB" id="A0A9U8EII1"/>
<proteinExistence type="predicted"/>
<keyword evidence="2" id="KW-1185">Reference proteome</keyword>
<evidence type="ECO:0000313" key="5">
    <source>
        <dbReference type="RefSeq" id="XP_055873174.1"/>
    </source>
</evidence>
<dbReference type="SUPFAM" id="SSF47986">
    <property type="entry name" value="DEATH domain"/>
    <property type="match status" value="1"/>
</dbReference>
<dbReference type="RefSeq" id="XP_055873174.1">
    <property type="nucleotide sequence ID" value="XM_056017199.1"/>
</dbReference>
<dbReference type="RefSeq" id="XP_013087962.2">
    <property type="nucleotide sequence ID" value="XM_013232508.2"/>
</dbReference>
<name>A0A9U8EII1_BIOGL</name>
<dbReference type="InterPro" id="IPR000488">
    <property type="entry name" value="Death_dom"/>
</dbReference>
<dbReference type="GeneID" id="106072174"/>
<evidence type="ECO:0000313" key="3">
    <source>
        <dbReference type="RefSeq" id="XP_013087962.2"/>
    </source>
</evidence>
<dbReference type="OrthoDB" id="10031931at2759"/>
<dbReference type="InterPro" id="IPR011029">
    <property type="entry name" value="DEATH-like_dom_sf"/>
</dbReference>
<dbReference type="CDD" id="cd01670">
    <property type="entry name" value="Death"/>
    <property type="match status" value="1"/>
</dbReference>
<reference evidence="3 4" key="1">
    <citation type="submission" date="2025-04" db="UniProtKB">
        <authorList>
            <consortium name="RefSeq"/>
        </authorList>
    </citation>
    <scope>IDENTIFICATION</scope>
</reference>
<dbReference type="PROSITE" id="PS50017">
    <property type="entry name" value="DEATH_DOMAIN"/>
    <property type="match status" value="1"/>
</dbReference>
<sequence>MAKNRPSRKLEGVETRVRVMAEQTVVTHTLSETLTARQLKRMLPLNDMKSLEVIAVYHDSRFESINDEDEIGDRIVTCKELLILPKGEMKSVDFSYNESFETSKNEPYTWFYNLPKEQRERPVISEDVAFLGYCLGNHWRNIILSIGLGFGEIEIAEADYKSANGDAVHVPTQLLMKWIQRNGSKATFATLIDKFKFFEKVNPGFINWDDIKTIFTRNQKEEMSRTSND</sequence>
<dbReference type="RefSeq" id="XP_055873172.1">
    <property type="nucleotide sequence ID" value="XM_056017197.1"/>
</dbReference>
<protein>
    <submittedName>
        <fullName evidence="3 4">Uncharacterized protein LOC106072174</fullName>
    </submittedName>
</protein>
<dbReference type="Proteomes" id="UP001165740">
    <property type="component" value="Chromosome 18"/>
</dbReference>
<evidence type="ECO:0000259" key="1">
    <source>
        <dbReference type="PROSITE" id="PS50017"/>
    </source>
</evidence>
<feature type="domain" description="Death" evidence="1">
    <location>
        <begin position="135"/>
        <end position="196"/>
    </location>
</feature>
<dbReference type="Gene3D" id="1.10.533.10">
    <property type="entry name" value="Death Domain, Fas"/>
    <property type="match status" value="1"/>
</dbReference>
<gene>
    <name evidence="3 4 5" type="primary">LOC106072174</name>
</gene>
<evidence type="ECO:0000313" key="4">
    <source>
        <dbReference type="RefSeq" id="XP_055873172.1"/>
    </source>
</evidence>
<dbReference type="GO" id="GO:0007165">
    <property type="term" value="P:signal transduction"/>
    <property type="evidence" value="ECO:0007669"/>
    <property type="project" value="InterPro"/>
</dbReference>
<organism evidence="2 3">
    <name type="scientific">Biomphalaria glabrata</name>
    <name type="common">Bloodfluke planorb</name>
    <name type="synonym">Freshwater snail</name>
    <dbReference type="NCBI Taxonomy" id="6526"/>
    <lineage>
        <taxon>Eukaryota</taxon>
        <taxon>Metazoa</taxon>
        <taxon>Spiralia</taxon>
        <taxon>Lophotrochozoa</taxon>
        <taxon>Mollusca</taxon>
        <taxon>Gastropoda</taxon>
        <taxon>Heterobranchia</taxon>
        <taxon>Euthyneura</taxon>
        <taxon>Panpulmonata</taxon>
        <taxon>Hygrophila</taxon>
        <taxon>Lymnaeoidea</taxon>
        <taxon>Planorbidae</taxon>
        <taxon>Biomphalaria</taxon>
    </lineage>
</organism>